<dbReference type="Proteomes" id="UP000017127">
    <property type="component" value="Unassembled WGS sequence"/>
</dbReference>
<evidence type="ECO:0000313" key="2">
    <source>
        <dbReference type="Proteomes" id="UP000017127"/>
    </source>
</evidence>
<keyword evidence="2" id="KW-1185">Reference proteome</keyword>
<comment type="caution">
    <text evidence="1">The sequence shown here is derived from an EMBL/GenBank/DDBJ whole genome shotgun (WGS) entry which is preliminary data.</text>
</comment>
<accession>U7QPG0</accession>
<name>U7QPG0_9CYAN</name>
<dbReference type="AlphaFoldDB" id="U7QPG0"/>
<sequence>MVFTPHTFIFEWVSVDNFTAEITNFFSPTLQLSQIKSKVR</sequence>
<evidence type="ECO:0000313" key="1">
    <source>
        <dbReference type="EMBL" id="ERT09768.1"/>
    </source>
</evidence>
<reference evidence="1 2" key="1">
    <citation type="journal article" date="2013" name="Front. Microbiol.">
        <title>Comparative genomic analyses of the cyanobacterium, Lyngbya aestuarii BL J, a powerful hydrogen producer.</title>
        <authorList>
            <person name="Kothari A."/>
            <person name="Vaughn M."/>
            <person name="Garcia-Pichel F."/>
        </authorList>
    </citation>
    <scope>NUCLEOTIDE SEQUENCE [LARGE SCALE GENOMIC DNA]</scope>
    <source>
        <strain evidence="1 2">BL J</strain>
    </source>
</reference>
<organism evidence="1 2">
    <name type="scientific">Lyngbya aestuarii BL J</name>
    <dbReference type="NCBI Taxonomy" id="1348334"/>
    <lineage>
        <taxon>Bacteria</taxon>
        <taxon>Bacillati</taxon>
        <taxon>Cyanobacteriota</taxon>
        <taxon>Cyanophyceae</taxon>
        <taxon>Oscillatoriophycideae</taxon>
        <taxon>Oscillatoriales</taxon>
        <taxon>Microcoleaceae</taxon>
        <taxon>Lyngbya</taxon>
    </lineage>
</organism>
<protein>
    <submittedName>
        <fullName evidence="1">Uncharacterized protein</fullName>
    </submittedName>
</protein>
<gene>
    <name evidence="1" type="ORF">M595_0303</name>
</gene>
<dbReference type="EMBL" id="AUZM01000002">
    <property type="protein sequence ID" value="ERT09768.1"/>
    <property type="molecule type" value="Genomic_DNA"/>
</dbReference>
<proteinExistence type="predicted"/>